<dbReference type="EMBL" id="NFHM01000049">
    <property type="protein sequence ID" value="OUN38982.1"/>
    <property type="molecule type" value="Genomic_DNA"/>
</dbReference>
<accession>A0A1Y3TR20</accession>
<evidence type="ECO:0000259" key="2">
    <source>
        <dbReference type="Pfam" id="PF07833"/>
    </source>
</evidence>
<protein>
    <recommendedName>
        <fullName evidence="2">Copper amine oxidase-like N-terminal domain-containing protein</fullName>
    </recommendedName>
</protein>
<feature type="signal peptide" evidence="1">
    <location>
        <begin position="1"/>
        <end position="36"/>
    </location>
</feature>
<feature type="chain" id="PRO_5012531224" description="Copper amine oxidase-like N-terminal domain-containing protein" evidence="1">
    <location>
        <begin position="37"/>
        <end position="337"/>
    </location>
</feature>
<dbReference type="AlphaFoldDB" id="A0A1Y3TR20"/>
<dbReference type="Proteomes" id="UP000195455">
    <property type="component" value="Unassembled WGS sequence"/>
</dbReference>
<dbReference type="InterPro" id="IPR012854">
    <property type="entry name" value="Cu_amine_oxidase-like_N"/>
</dbReference>
<reference evidence="4" key="1">
    <citation type="submission" date="2017-04" db="EMBL/GenBank/DDBJ databases">
        <title>Function of individual gut microbiota members based on whole genome sequencing of pure cultures obtained from chicken caecum.</title>
        <authorList>
            <person name="Medvecky M."/>
            <person name="Cejkova D."/>
            <person name="Polansky O."/>
            <person name="Karasova D."/>
            <person name="Kubasova T."/>
            <person name="Cizek A."/>
            <person name="Rychlik I."/>
        </authorList>
    </citation>
    <scope>NUCLEOTIDE SEQUENCE [LARGE SCALE GENOMIC DNA]</scope>
    <source>
        <strain evidence="4">An75</strain>
    </source>
</reference>
<dbReference type="Pfam" id="PF07833">
    <property type="entry name" value="Cu_amine_oxidN1"/>
    <property type="match status" value="1"/>
</dbReference>
<evidence type="ECO:0000313" key="3">
    <source>
        <dbReference type="EMBL" id="OUN38982.1"/>
    </source>
</evidence>
<organism evidence="3 4">
    <name type="scientific">Anaerotignum lactatifermentans</name>
    <dbReference type="NCBI Taxonomy" id="160404"/>
    <lineage>
        <taxon>Bacteria</taxon>
        <taxon>Bacillati</taxon>
        <taxon>Bacillota</taxon>
        <taxon>Clostridia</taxon>
        <taxon>Lachnospirales</taxon>
        <taxon>Anaerotignaceae</taxon>
        <taxon>Anaerotignum</taxon>
    </lineage>
</organism>
<proteinExistence type="predicted"/>
<dbReference type="InterPro" id="IPR036582">
    <property type="entry name" value="Mao_N_sf"/>
</dbReference>
<sequence>MKKGNQYTGKAEKMMKKRCMALTLAAVMAFSVTAFGASNPAQNGKWESAYGSGTVSAYKKMYSIYARSVLIGYTTFTVPKEAQGKNLYLAMVDTEQWKEKGTSEYFKGEVEEWEDFQAKQIYEKDQQNVFKVPLTEDSITLEVTYLDERGEERLGKGVSLVALGGDAYENNLFADQKDQLFVEDLIYLYLSPDLKHEVEEVPCTIDVTIGADTMQLNGKSYPLDAPVYINDAGYTMLPMRALIENLPEEVQKKVLWDGQSKTASILCGMTTYRLTAGEKEAQRNGDKVILNTPLEIKDGRVFLPLRDMVMFWDSGKINWDASTKTVHISADMVHILE</sequence>
<gene>
    <name evidence="3" type="ORF">B5G26_15890</name>
</gene>
<evidence type="ECO:0000313" key="4">
    <source>
        <dbReference type="Proteomes" id="UP000195455"/>
    </source>
</evidence>
<feature type="domain" description="Copper amine oxidase-like N-terminal" evidence="2">
    <location>
        <begin position="248"/>
        <end position="328"/>
    </location>
</feature>
<keyword evidence="1" id="KW-0732">Signal</keyword>
<name>A0A1Y3TR20_9FIRM</name>
<dbReference type="SUPFAM" id="SSF55383">
    <property type="entry name" value="Copper amine oxidase, domain N"/>
    <property type="match status" value="2"/>
</dbReference>
<comment type="caution">
    <text evidence="3">The sequence shown here is derived from an EMBL/GenBank/DDBJ whole genome shotgun (WGS) entry which is preliminary data.</text>
</comment>
<evidence type="ECO:0000256" key="1">
    <source>
        <dbReference type="SAM" id="SignalP"/>
    </source>
</evidence>
<dbReference type="Gene3D" id="3.30.457.10">
    <property type="entry name" value="Copper amine oxidase-like, N-terminal domain"/>
    <property type="match status" value="1"/>
</dbReference>